<dbReference type="Proteomes" id="UP000295277">
    <property type="component" value="Unassembled WGS sequence"/>
</dbReference>
<evidence type="ECO:0000313" key="2">
    <source>
        <dbReference type="EMBL" id="TCM83516.1"/>
    </source>
</evidence>
<name>A0A4R1YTC5_9RHOB</name>
<dbReference type="OrthoDB" id="8089716at2"/>
<feature type="chain" id="PRO_5020520020" evidence="1">
    <location>
        <begin position="23"/>
        <end position="171"/>
    </location>
</feature>
<keyword evidence="3" id="KW-1185">Reference proteome</keyword>
<dbReference type="InterPro" id="IPR021698">
    <property type="entry name" value="DUF3280"/>
</dbReference>
<dbReference type="EMBL" id="SLVM01000013">
    <property type="protein sequence ID" value="TCM83516.1"/>
    <property type="molecule type" value="Genomic_DNA"/>
</dbReference>
<dbReference type="AlphaFoldDB" id="A0A4R1YTC5"/>
<organism evidence="2 3">
    <name type="scientific">Rhodovulum steppense</name>
    <dbReference type="NCBI Taxonomy" id="540251"/>
    <lineage>
        <taxon>Bacteria</taxon>
        <taxon>Pseudomonadati</taxon>
        <taxon>Pseudomonadota</taxon>
        <taxon>Alphaproteobacteria</taxon>
        <taxon>Rhodobacterales</taxon>
        <taxon>Paracoccaceae</taxon>
        <taxon>Rhodovulum</taxon>
    </lineage>
</organism>
<protein>
    <submittedName>
        <fullName evidence="2">Uncharacterized protein DUF2380</fullName>
    </submittedName>
</protein>
<dbReference type="Pfam" id="PF11684">
    <property type="entry name" value="DUF3280"/>
    <property type="match status" value="1"/>
</dbReference>
<sequence>MNLRPRLAALAALIALAAAPLAAQVPLNRDAQVAFFGIAFLDTSTEGAYFGAREDEQARILLLEDEVRARFGAEGLALMDNAPVAEDLARIKNPANCYGCELRIADKLGADYVLVGEVQKVSNLILSMNLVMRDVESGAMVRGLSVDIRSNTDESWLRGMRYILKNNFFKE</sequence>
<reference evidence="2 3" key="1">
    <citation type="submission" date="2019-03" db="EMBL/GenBank/DDBJ databases">
        <title>Genomic Encyclopedia of Type Strains, Phase IV (KMG-IV): sequencing the most valuable type-strain genomes for metagenomic binning, comparative biology and taxonomic classification.</title>
        <authorList>
            <person name="Goeker M."/>
        </authorList>
    </citation>
    <scope>NUCLEOTIDE SEQUENCE [LARGE SCALE GENOMIC DNA]</scope>
    <source>
        <strain evidence="2 3">DSM 21153</strain>
    </source>
</reference>
<evidence type="ECO:0000313" key="3">
    <source>
        <dbReference type="Proteomes" id="UP000295277"/>
    </source>
</evidence>
<accession>A0A4R1YTC5</accession>
<dbReference type="RefSeq" id="WP_132695189.1">
    <property type="nucleotide sequence ID" value="NZ_SLVM01000013.1"/>
</dbReference>
<evidence type="ECO:0000256" key="1">
    <source>
        <dbReference type="SAM" id="SignalP"/>
    </source>
</evidence>
<keyword evidence="1" id="KW-0732">Signal</keyword>
<gene>
    <name evidence="2" type="ORF">EV216_11360</name>
</gene>
<comment type="caution">
    <text evidence="2">The sequence shown here is derived from an EMBL/GenBank/DDBJ whole genome shotgun (WGS) entry which is preliminary data.</text>
</comment>
<feature type="signal peptide" evidence="1">
    <location>
        <begin position="1"/>
        <end position="22"/>
    </location>
</feature>
<proteinExistence type="predicted"/>